<dbReference type="InterPro" id="IPR036994">
    <property type="entry name" value="Me_CoM_Rdtase_gsu_sf"/>
</dbReference>
<dbReference type="SMR" id="A0A1F2PCA4"/>
<evidence type="ECO:0000256" key="8">
    <source>
        <dbReference type="ARBA" id="ARBA00047772"/>
    </source>
</evidence>
<evidence type="ECO:0000256" key="1">
    <source>
        <dbReference type="ARBA" id="ARBA00001952"/>
    </source>
</evidence>
<gene>
    <name evidence="9" type="ORF">SCAL_000351</name>
</gene>
<comment type="similarity">
    <text evidence="3">Belongs to the methyl-coenzyme M reductase gamma subunit family.</text>
</comment>
<dbReference type="STRING" id="1838285.SCAL_000351"/>
<evidence type="ECO:0000256" key="3">
    <source>
        <dbReference type="ARBA" id="ARBA00008740"/>
    </source>
</evidence>
<evidence type="ECO:0000256" key="2">
    <source>
        <dbReference type="ARBA" id="ARBA00005149"/>
    </source>
</evidence>
<dbReference type="SUPFAM" id="SSF55088">
    <property type="entry name" value="Methyl-coenzyme M reductase subunits"/>
    <property type="match status" value="1"/>
</dbReference>
<evidence type="ECO:0000313" key="9">
    <source>
        <dbReference type="EMBL" id="OFV68675.1"/>
    </source>
</evidence>
<evidence type="ECO:0000256" key="4">
    <source>
        <dbReference type="ARBA" id="ARBA00011155"/>
    </source>
</evidence>
<dbReference type="NCBIfam" id="TIGR03259">
    <property type="entry name" value="met_CoM_red_gam"/>
    <property type="match status" value="1"/>
</dbReference>
<proteinExistence type="inferred from homology"/>
<keyword evidence="6 9" id="KW-0808">Transferase</keyword>
<keyword evidence="7" id="KW-0484">Methanogenesis</keyword>
<comment type="cofactor">
    <cofactor evidence="1">
        <name>coenzyme F430</name>
        <dbReference type="ChEBI" id="CHEBI:60540"/>
    </cofactor>
</comment>
<dbReference type="Gene3D" id="3.90.320.20">
    <property type="entry name" value="Methyl-coenzyme M reductase, gamma subunit"/>
    <property type="match status" value="1"/>
</dbReference>
<evidence type="ECO:0000256" key="7">
    <source>
        <dbReference type="ARBA" id="ARBA00022994"/>
    </source>
</evidence>
<dbReference type="GO" id="GO:0015948">
    <property type="term" value="P:methanogenesis"/>
    <property type="evidence" value="ECO:0007669"/>
    <property type="project" value="UniProtKB-KW"/>
</dbReference>
<dbReference type="Pfam" id="PF02240">
    <property type="entry name" value="MCR_gamma"/>
    <property type="match status" value="1"/>
</dbReference>
<sequence length="280" mass="31886">MGAEEILKQQVEAAKERMAKRKYQRQYYPGSTMVPENRRKFYDPIRPLEVLRTLTDEDFQNLLGFRALGQRYLSVHPPLEEIGEPDDPIRELVPADAGAKAGDRITTMVMSDSLTHPLIGPYTRIWMYLNRFRGIDGASYSARTTLEMREREMEGVSRVIIEAECFDPARDAFRQFGCTGASSRLDKNGLFFDPMARIEYDPSTGHYMQVKDGFGIPLDKPVDLGPTLPEEEKAKRNVMYMNTDGNPVLAGPEWEVLVVKRRIQALRFLAGMGPYKLNGK</sequence>
<dbReference type="UniPathway" id="UPA00646">
    <property type="reaction ID" value="UER00699"/>
</dbReference>
<dbReference type="AlphaFoldDB" id="A0A1F2PCA4"/>
<evidence type="ECO:0000256" key="5">
    <source>
        <dbReference type="ARBA" id="ARBA00013271"/>
    </source>
</evidence>
<evidence type="ECO:0000256" key="6">
    <source>
        <dbReference type="ARBA" id="ARBA00022679"/>
    </source>
</evidence>
<accession>A0A1F2PCA4</accession>
<name>A0A1F2PCA4_9EURY</name>
<comment type="subunit">
    <text evidence="4">MCR is a hexamer of two alpha, two beta, and two gamma chains, forming a dimer of heterotrimers.</text>
</comment>
<dbReference type="InterPro" id="IPR009024">
    <property type="entry name" value="Me_CoM_Rdtase_Fd-like_fold"/>
</dbReference>
<dbReference type="EC" id="2.8.4.1" evidence="5"/>
<dbReference type="InterPro" id="IPR003178">
    <property type="entry name" value="Me_CoM_Rdtase_gsu"/>
</dbReference>
<reference evidence="9" key="1">
    <citation type="submission" date="2016-05" db="EMBL/GenBank/DDBJ databases">
        <title>Microbial consortia oxidize butane by reversing methanogenesis.</title>
        <authorList>
            <person name="Laso-Perez R."/>
            <person name="Richter M."/>
            <person name="Wegener G."/>
            <person name="Musat F."/>
        </authorList>
    </citation>
    <scope>NUCLEOTIDE SEQUENCE [LARGE SCALE GENOMIC DNA]</scope>
    <source>
        <strain evidence="9">BOX2</strain>
    </source>
</reference>
<comment type="pathway">
    <text evidence="2">One-carbon metabolism; methyl-coenzyme M reduction; methane from methyl-coenzyme M: step 1/1.</text>
</comment>
<protein>
    <recommendedName>
        <fullName evidence="5">coenzyme-B sulfoethylthiotransferase</fullName>
        <ecNumber evidence="5">2.8.4.1</ecNumber>
    </recommendedName>
</protein>
<keyword evidence="10" id="KW-1185">Reference proteome</keyword>
<dbReference type="Proteomes" id="UP000186940">
    <property type="component" value="Unassembled WGS sequence"/>
</dbReference>
<organism evidence="9 10">
    <name type="scientific">Candidatus Syntropharchaeum caldarium</name>
    <dbReference type="NCBI Taxonomy" id="1838285"/>
    <lineage>
        <taxon>Archaea</taxon>
        <taxon>Methanobacteriati</taxon>
        <taxon>Methanobacteriota</taxon>
        <taxon>Stenosarchaea group</taxon>
        <taxon>Methanomicrobia</taxon>
        <taxon>Methanosarcinales</taxon>
        <taxon>ANME-2 cluster</taxon>
        <taxon>Candidatus Syntropharchaeum</taxon>
    </lineage>
</organism>
<comment type="catalytic activity">
    <reaction evidence="8">
        <text>coenzyme B + methyl-coenzyme M = methane + coenzyme M-coenzyme B heterodisulfide</text>
        <dbReference type="Rhea" id="RHEA:12532"/>
        <dbReference type="ChEBI" id="CHEBI:16183"/>
        <dbReference type="ChEBI" id="CHEBI:58286"/>
        <dbReference type="ChEBI" id="CHEBI:58411"/>
        <dbReference type="ChEBI" id="CHEBI:58596"/>
        <dbReference type="EC" id="2.8.4.1"/>
    </reaction>
    <physiologicalReaction direction="left-to-right" evidence="8">
        <dbReference type="Rhea" id="RHEA:12533"/>
    </physiologicalReaction>
</comment>
<comment type="caution">
    <text evidence="9">The sequence shown here is derived from an EMBL/GenBank/DDBJ whole genome shotgun (WGS) entry which is preliminary data.</text>
</comment>
<dbReference type="GO" id="GO:0050524">
    <property type="term" value="F:coenzyme-B sulfoethylthiotransferase activity"/>
    <property type="evidence" value="ECO:0007669"/>
    <property type="project" value="UniProtKB-EC"/>
</dbReference>
<dbReference type="EMBL" id="LYOS01000001">
    <property type="protein sequence ID" value="OFV68675.1"/>
    <property type="molecule type" value="Genomic_DNA"/>
</dbReference>
<evidence type="ECO:0000313" key="10">
    <source>
        <dbReference type="Proteomes" id="UP000186940"/>
    </source>
</evidence>